<gene>
    <name evidence="2" type="ORF">C176_08707</name>
</gene>
<evidence type="ECO:0000313" key="2">
    <source>
        <dbReference type="EMBL" id="ETT86780.1"/>
    </source>
</evidence>
<keyword evidence="3" id="KW-1185">Reference proteome</keyword>
<protein>
    <submittedName>
        <fullName evidence="2">Uncharacterized protein</fullName>
    </submittedName>
</protein>
<keyword evidence="1" id="KW-1133">Transmembrane helix</keyword>
<dbReference type="AlphaFoldDB" id="W4F1X1"/>
<reference evidence="2 3" key="1">
    <citation type="journal article" date="2014" name="BMC Genomics">
        <title>Genomic comparison of sporeforming bacilli isolated from milk.</title>
        <authorList>
            <person name="Moreno Switt A.I."/>
            <person name="Andrus A.D."/>
            <person name="Ranieri M.L."/>
            <person name="Orsi R.H."/>
            <person name="Ivy R."/>
            <person name="den Bakker H.C."/>
            <person name="Martin N.H."/>
            <person name="Wiedmann M."/>
            <person name="Boor K.J."/>
        </authorList>
    </citation>
    <scope>NUCLEOTIDE SEQUENCE [LARGE SCALE GENOMIC DNA]</scope>
    <source>
        <strain evidence="2 3">FSL R5-213</strain>
    </source>
</reference>
<organism evidence="2 3">
    <name type="scientific">Viridibacillus arenosi FSL R5-213</name>
    <dbReference type="NCBI Taxonomy" id="1227360"/>
    <lineage>
        <taxon>Bacteria</taxon>
        <taxon>Bacillati</taxon>
        <taxon>Bacillota</taxon>
        <taxon>Bacilli</taxon>
        <taxon>Bacillales</taxon>
        <taxon>Caryophanaceae</taxon>
        <taxon>Viridibacillus</taxon>
    </lineage>
</organism>
<sequence length="412" mass="46562">MKKNKWFYIISGILIVIVAAGYFLPRLLLNIAYSPQLGEKEVPLVENLPKATDTLEMENGKYLLAFSELKSQSDSDTGAFYVIDETGRFLSQSVKQDLSEPIGMTTANNKAYVVNNRSLQRSSIDLKTGKIESINMNKQSSNSFSLYSNNDYVIYDIAGSLNNGQKLVYWRQNKPNDKKSIVIPHGFAHSMHVEKDEAYITTADPDAITYIHHVDLKNNKVISSKKLDLEDEEYSQTGLPSNPTLVYYKGYLYYTVNQMKTVSDTDDTIINTGKLVKIDPKTLKIVKKISIGDENFNPGSLAVVDDQIVILSDYSEAYVMNDQEQMKKLTFKIPQDQRSALEQKSTFTEQITVKGNKAYIFTMYNLRNNDSDDAIERGEINAFNLANGEHLSRTVVKMPLSTYLTMTFAVIQ</sequence>
<evidence type="ECO:0000313" key="3">
    <source>
        <dbReference type="Proteomes" id="UP000019062"/>
    </source>
</evidence>
<name>W4F1X1_9BACL</name>
<feature type="transmembrane region" description="Helical" evidence="1">
    <location>
        <begin position="6"/>
        <end position="24"/>
    </location>
</feature>
<dbReference type="eggNOG" id="ENOG50333VF">
    <property type="taxonomic scope" value="Bacteria"/>
</dbReference>
<dbReference type="InterPro" id="IPR015943">
    <property type="entry name" value="WD40/YVTN_repeat-like_dom_sf"/>
</dbReference>
<keyword evidence="1" id="KW-0812">Transmembrane</keyword>
<dbReference type="SUPFAM" id="SSF63825">
    <property type="entry name" value="YWTD domain"/>
    <property type="match status" value="1"/>
</dbReference>
<dbReference type="Gene3D" id="2.130.10.10">
    <property type="entry name" value="YVTN repeat-like/Quinoprotein amine dehydrogenase"/>
    <property type="match status" value="1"/>
</dbReference>
<dbReference type="Proteomes" id="UP000019062">
    <property type="component" value="Unassembled WGS sequence"/>
</dbReference>
<accession>W4F1X1</accession>
<dbReference type="EMBL" id="ASQA01000013">
    <property type="protein sequence ID" value="ETT86780.1"/>
    <property type="molecule type" value="Genomic_DNA"/>
</dbReference>
<evidence type="ECO:0000256" key="1">
    <source>
        <dbReference type="SAM" id="Phobius"/>
    </source>
</evidence>
<comment type="caution">
    <text evidence="2">The sequence shown here is derived from an EMBL/GenBank/DDBJ whole genome shotgun (WGS) entry which is preliminary data.</text>
</comment>
<keyword evidence="1" id="KW-0472">Membrane</keyword>
<proteinExistence type="predicted"/>
<dbReference type="RefSeq" id="WP_038182730.1">
    <property type="nucleotide sequence ID" value="NZ_ASQA01000013.1"/>
</dbReference>